<keyword evidence="1" id="KW-1185">Reference proteome</keyword>
<evidence type="ECO:0000313" key="1">
    <source>
        <dbReference type="Proteomes" id="UP000790787"/>
    </source>
</evidence>
<organism evidence="1 2">
    <name type="scientific">Nicotiana tabacum</name>
    <name type="common">Common tobacco</name>
    <dbReference type="NCBI Taxonomy" id="4097"/>
    <lineage>
        <taxon>Eukaryota</taxon>
        <taxon>Viridiplantae</taxon>
        <taxon>Streptophyta</taxon>
        <taxon>Embryophyta</taxon>
        <taxon>Tracheophyta</taxon>
        <taxon>Spermatophyta</taxon>
        <taxon>Magnoliopsida</taxon>
        <taxon>eudicotyledons</taxon>
        <taxon>Gunneridae</taxon>
        <taxon>Pentapetalae</taxon>
        <taxon>asterids</taxon>
        <taxon>lamiids</taxon>
        <taxon>Solanales</taxon>
        <taxon>Solanaceae</taxon>
        <taxon>Nicotianoideae</taxon>
        <taxon>Nicotianeae</taxon>
        <taxon>Nicotiana</taxon>
    </lineage>
</organism>
<reference evidence="1" key="1">
    <citation type="journal article" date="2014" name="Nat. Commun.">
        <title>The tobacco genome sequence and its comparison with those of tomato and potato.</title>
        <authorList>
            <person name="Sierro N."/>
            <person name="Battey J.N."/>
            <person name="Ouadi S."/>
            <person name="Bakaher N."/>
            <person name="Bovet L."/>
            <person name="Willig A."/>
            <person name="Goepfert S."/>
            <person name="Peitsch M.C."/>
            <person name="Ivanov N.V."/>
        </authorList>
    </citation>
    <scope>NUCLEOTIDE SEQUENCE [LARGE SCALE GENOMIC DNA]</scope>
</reference>
<dbReference type="Proteomes" id="UP000790787">
    <property type="component" value="Chromosome 21"/>
</dbReference>
<accession>A0AC58TKT5</accession>
<proteinExistence type="predicted"/>
<reference evidence="2" key="2">
    <citation type="submission" date="2025-08" db="UniProtKB">
        <authorList>
            <consortium name="RefSeq"/>
        </authorList>
    </citation>
    <scope>IDENTIFICATION</scope>
    <source>
        <tissue evidence="2">Leaf</tissue>
    </source>
</reference>
<evidence type="ECO:0000313" key="2">
    <source>
        <dbReference type="RefSeq" id="XP_075097811.1"/>
    </source>
</evidence>
<protein>
    <submittedName>
        <fullName evidence="2">Uncharacterized protein LOC107766336</fullName>
    </submittedName>
</protein>
<name>A0AC58TKT5_TOBAC</name>
<dbReference type="RefSeq" id="XP_075097811.1">
    <property type="nucleotide sequence ID" value="XM_075241710.1"/>
</dbReference>
<gene>
    <name evidence="2" type="primary">LOC107766336</name>
</gene>
<sequence length="599" mass="68854">MAHENRTITSSFIARRYLKEIGSNRDWKVAEFRDRVSVELRAQVTLSQAKRAKMKAIALIDGNIKDQYKIMWDYCNEIDRTNPGSTVCMKFIDNEIPNEPQRFQRIYICFASCKLGFRAGCRKIVGVDGCWLKGPMYGTQLLSAVGMDGNNNIFPVAYAIVEKESKDTWVWFLNHLAADLNIHETGWNFMSDKQKGLIEAFNEVFPHVNHRFCVRHLHNNFKRAGFGGITLKKALWAAAKATTRSKFNNCMEDILKLDPDAATWLNDKDPSEWSMSHFSSDAKCDTLLNNMCEVFNSMILDARDKPIVTLLEKLRYLLMARMLANREKAEKWNLGNVCPKIKDMLHKNQIAAAEYIPRKSNYWSYEILGATVTDNWAVDLQNKSCSCRKWSLTGVPCKHAIAAIWAKKDNILDYVHDCYKVEIYRRIYENSILPMNGPQLWPKSSKVPPLPPKIVRNSKRGRMQKLRRKEQDEVGASRTKMKRKQKSLDCSICHKPGHNKRTCKYNIVQEETTSSVRPKLHVTLFFMLEEDMMKRDMEKWNRSKWDSCAGILLLLLGLSNSIEEAEIGAIVAEIELEKATTKAAKKAPAKEILLCLNSY</sequence>